<dbReference type="Proteomes" id="UP000790347">
    <property type="component" value="Unassembled WGS sequence"/>
</dbReference>
<gene>
    <name evidence="1" type="ORF">DERF_005948</name>
</gene>
<reference evidence="1" key="1">
    <citation type="submission" date="2013-05" db="EMBL/GenBank/DDBJ databases">
        <authorList>
            <person name="Yim A.K.Y."/>
            <person name="Chan T.F."/>
            <person name="Ji K.M."/>
            <person name="Liu X.Y."/>
            <person name="Zhou J.W."/>
            <person name="Li R.Q."/>
            <person name="Yang K.Y."/>
            <person name="Li J."/>
            <person name="Li M."/>
            <person name="Law P.T.W."/>
            <person name="Wu Y.L."/>
            <person name="Cai Z.L."/>
            <person name="Qin H."/>
            <person name="Bao Y."/>
            <person name="Leung R.K.K."/>
            <person name="Ng P.K.S."/>
            <person name="Zou J."/>
            <person name="Zhong X.J."/>
            <person name="Ran P.X."/>
            <person name="Zhong N.S."/>
            <person name="Liu Z.G."/>
            <person name="Tsui S.K.W."/>
        </authorList>
    </citation>
    <scope>NUCLEOTIDE SEQUENCE</scope>
    <source>
        <strain evidence="1">Derf</strain>
        <tissue evidence="1">Whole organism</tissue>
    </source>
</reference>
<organism evidence="1 2">
    <name type="scientific">Dermatophagoides farinae</name>
    <name type="common">American house dust mite</name>
    <dbReference type="NCBI Taxonomy" id="6954"/>
    <lineage>
        <taxon>Eukaryota</taxon>
        <taxon>Metazoa</taxon>
        <taxon>Ecdysozoa</taxon>
        <taxon>Arthropoda</taxon>
        <taxon>Chelicerata</taxon>
        <taxon>Arachnida</taxon>
        <taxon>Acari</taxon>
        <taxon>Acariformes</taxon>
        <taxon>Sarcoptiformes</taxon>
        <taxon>Astigmata</taxon>
        <taxon>Psoroptidia</taxon>
        <taxon>Analgoidea</taxon>
        <taxon>Pyroglyphidae</taxon>
        <taxon>Dermatophagoidinae</taxon>
        <taxon>Dermatophagoides</taxon>
    </lineage>
</organism>
<dbReference type="EMBL" id="ASGP02000002">
    <property type="protein sequence ID" value="KAH9522369.1"/>
    <property type="molecule type" value="Genomic_DNA"/>
</dbReference>
<keyword evidence="2" id="KW-1185">Reference proteome</keyword>
<reference evidence="1" key="2">
    <citation type="journal article" date="2022" name="Res Sq">
        <title>Comparative Genomics Reveals Insights into the Divergent Evolution of Astigmatic Mites and Household Pest Adaptations.</title>
        <authorList>
            <person name="Xiong Q."/>
            <person name="Wan A.T.-Y."/>
            <person name="Liu X.-Y."/>
            <person name="Fung C.S.-H."/>
            <person name="Xiao X."/>
            <person name="Malainual N."/>
            <person name="Hou J."/>
            <person name="Wang L."/>
            <person name="Wang M."/>
            <person name="Yang K."/>
            <person name="Cui Y."/>
            <person name="Leung E."/>
            <person name="Nong W."/>
            <person name="Shin S.-K."/>
            <person name="Au S."/>
            <person name="Jeong K.Y."/>
            <person name="Chew F.T."/>
            <person name="Hui J."/>
            <person name="Leung T.F."/>
            <person name="Tungtrongchitr A."/>
            <person name="Zhong N."/>
            <person name="Liu Z."/>
            <person name="Tsui S."/>
        </authorList>
    </citation>
    <scope>NUCLEOTIDE SEQUENCE</scope>
    <source>
        <strain evidence="1">Derf</strain>
        <tissue evidence="1">Whole organism</tissue>
    </source>
</reference>
<evidence type="ECO:0000313" key="1">
    <source>
        <dbReference type="EMBL" id="KAH9522369.1"/>
    </source>
</evidence>
<proteinExistence type="predicted"/>
<dbReference type="AlphaFoldDB" id="A0A922L758"/>
<comment type="caution">
    <text evidence="1">The sequence shown here is derived from an EMBL/GenBank/DDBJ whole genome shotgun (WGS) entry which is preliminary data.</text>
</comment>
<sequence length="91" mass="10568">MFPSIVNRFLTNVIIANNDDDDKQTEKKISTSSKCFDDPMFICGWKISFSLYTYATKWCINLLEHTQVLSKFHIHSFILISTSKLEQNGMK</sequence>
<evidence type="ECO:0000313" key="2">
    <source>
        <dbReference type="Proteomes" id="UP000790347"/>
    </source>
</evidence>
<name>A0A922L758_DERFA</name>
<accession>A0A922L758</accession>
<protein>
    <submittedName>
        <fullName evidence="1">Uncharacterized protein</fullName>
    </submittedName>
</protein>